<protein>
    <recommendedName>
        <fullName evidence="4">Outer membrane lipoprotein SlyB</fullName>
    </recommendedName>
</protein>
<proteinExistence type="predicted"/>
<organism evidence="2 3">
    <name type="scientific">Teichococcus aerophilus</name>
    <dbReference type="NCBI Taxonomy" id="1224513"/>
    <lineage>
        <taxon>Bacteria</taxon>
        <taxon>Pseudomonadati</taxon>
        <taxon>Pseudomonadota</taxon>
        <taxon>Alphaproteobacteria</taxon>
        <taxon>Acetobacterales</taxon>
        <taxon>Roseomonadaceae</taxon>
        <taxon>Roseomonas</taxon>
    </lineage>
</organism>
<keyword evidence="3" id="KW-1185">Reference proteome</keyword>
<evidence type="ECO:0000313" key="3">
    <source>
        <dbReference type="Proteomes" id="UP000626026"/>
    </source>
</evidence>
<evidence type="ECO:0000313" key="2">
    <source>
        <dbReference type="EMBL" id="MBC9209386.1"/>
    </source>
</evidence>
<reference evidence="2 3" key="1">
    <citation type="journal article" date="2013" name="Int. J. Syst. Evol. Microbiol.">
        <title>Roseomonas aerophila sp. nov., isolated from air.</title>
        <authorList>
            <person name="Kim S.J."/>
            <person name="Weon H.Y."/>
            <person name="Ahn J.H."/>
            <person name="Hong S.B."/>
            <person name="Seok S.J."/>
            <person name="Whang K.S."/>
            <person name="Kwon S.W."/>
        </authorList>
    </citation>
    <scope>NUCLEOTIDE SEQUENCE [LARGE SCALE GENOMIC DNA]</scope>
    <source>
        <strain evidence="2 3">NBRC 108923</strain>
    </source>
</reference>
<feature type="region of interest" description="Disordered" evidence="1">
    <location>
        <begin position="180"/>
        <end position="263"/>
    </location>
</feature>
<dbReference type="EMBL" id="JACTVA010000053">
    <property type="protein sequence ID" value="MBC9209386.1"/>
    <property type="molecule type" value="Genomic_DNA"/>
</dbReference>
<accession>A0ABR7RSR4</accession>
<gene>
    <name evidence="2" type="ORF">IBL26_21245</name>
</gene>
<sequence>MTRAALVPTFRPVSIAADVPTLQLLSRSRLLLLPLLLGGLSACGPDYSPDTYAGRAMQQANKVEQGTIVGIRPVQIAADGTTGIAAGAAAGGVVGTRIGGGDITSAFGGIGGGLLGGLLGSAAEQAAGTTNGFEYIVRKGNNELVSVAQKDQTPLALGQKVLVIAGNQARIVPDYTTAPEDPAAAAESRNHAVQPTHTPPAGGTVQGAGPLPAPQVENLPPPAGTPAPAAPTPSVTDPAPATPAPASPVVAPSSNPLEGTVAL</sequence>
<evidence type="ECO:0008006" key="4">
    <source>
        <dbReference type="Google" id="ProtNLM"/>
    </source>
</evidence>
<name>A0ABR7RSR4_9PROT</name>
<comment type="caution">
    <text evidence="2">The sequence shown here is derived from an EMBL/GenBank/DDBJ whole genome shotgun (WGS) entry which is preliminary data.</text>
</comment>
<evidence type="ECO:0000256" key="1">
    <source>
        <dbReference type="SAM" id="MobiDB-lite"/>
    </source>
</evidence>
<dbReference type="Proteomes" id="UP000626026">
    <property type="component" value="Unassembled WGS sequence"/>
</dbReference>
<feature type="compositionally biased region" description="Pro residues" evidence="1">
    <location>
        <begin position="219"/>
        <end position="231"/>
    </location>
</feature>